<dbReference type="Proteomes" id="UP000555393">
    <property type="component" value="Unassembled WGS sequence"/>
</dbReference>
<name>A0A841LYA6_9HYPH</name>
<keyword evidence="1" id="KW-0732">Signal</keyword>
<evidence type="ECO:0000256" key="1">
    <source>
        <dbReference type="SAM" id="SignalP"/>
    </source>
</evidence>
<gene>
    <name evidence="2" type="ORF">FHS77_002078</name>
</gene>
<proteinExistence type="predicted"/>
<feature type="signal peptide" evidence="1">
    <location>
        <begin position="1"/>
        <end position="24"/>
    </location>
</feature>
<dbReference type="RefSeq" id="WP_184222963.1">
    <property type="nucleotide sequence ID" value="NZ_JACIIU010000009.1"/>
</dbReference>
<evidence type="ECO:0000313" key="2">
    <source>
        <dbReference type="EMBL" id="MBB6261522.1"/>
    </source>
</evidence>
<dbReference type="EMBL" id="JACIIU010000009">
    <property type="protein sequence ID" value="MBB6261522.1"/>
    <property type="molecule type" value="Genomic_DNA"/>
</dbReference>
<feature type="chain" id="PRO_5032707733" description="Antifreeze protein" evidence="1">
    <location>
        <begin position="25"/>
        <end position="124"/>
    </location>
</feature>
<keyword evidence="3" id="KW-1185">Reference proteome</keyword>
<accession>A0A841LYA6</accession>
<evidence type="ECO:0008006" key="4">
    <source>
        <dbReference type="Google" id="ProtNLM"/>
    </source>
</evidence>
<evidence type="ECO:0000313" key="3">
    <source>
        <dbReference type="Proteomes" id="UP000555393"/>
    </source>
</evidence>
<sequence length="124" mass="14677">MKKALITFAALATIITGFSLPAAAAPASDLTVQVHSSWNDRGRYDQRHGWKKQHNRRYQMMNQREVRRMLYRQGYRTHDIRQQRSDYYVRARNHKGRQVMLIVNGYSGKIVGQRYIGRPHFNRT</sequence>
<protein>
    <recommendedName>
        <fullName evidence="4">Antifreeze protein</fullName>
    </recommendedName>
</protein>
<dbReference type="AlphaFoldDB" id="A0A841LYA6"/>
<reference evidence="2 3" key="1">
    <citation type="submission" date="2020-08" db="EMBL/GenBank/DDBJ databases">
        <title>Genomic Encyclopedia of Type Strains, Phase IV (KMG-IV): sequencing the most valuable type-strain genomes for metagenomic binning, comparative biology and taxonomic classification.</title>
        <authorList>
            <person name="Goeker M."/>
        </authorList>
    </citation>
    <scope>NUCLEOTIDE SEQUENCE [LARGE SCALE GENOMIC DNA]</scope>
    <source>
        <strain evidence="2 3">DSM 22336</strain>
    </source>
</reference>
<organism evidence="2 3">
    <name type="scientific">Paenochrobactrum gallinarii</name>
    <dbReference type="NCBI Taxonomy" id="643673"/>
    <lineage>
        <taxon>Bacteria</taxon>
        <taxon>Pseudomonadati</taxon>
        <taxon>Pseudomonadota</taxon>
        <taxon>Alphaproteobacteria</taxon>
        <taxon>Hyphomicrobiales</taxon>
        <taxon>Brucellaceae</taxon>
        <taxon>Paenochrobactrum</taxon>
    </lineage>
</organism>
<comment type="caution">
    <text evidence="2">The sequence shown here is derived from an EMBL/GenBank/DDBJ whole genome shotgun (WGS) entry which is preliminary data.</text>
</comment>